<dbReference type="Pfam" id="PF05486">
    <property type="entry name" value="SRP9-21"/>
    <property type="match status" value="1"/>
</dbReference>
<feature type="domain" description="SRP9" evidence="2">
    <location>
        <begin position="5"/>
        <end position="67"/>
    </location>
</feature>
<dbReference type="Gene3D" id="3.30.720.10">
    <property type="entry name" value="Signal recognition particle alu RNA binding heterodimer, srp9/1"/>
    <property type="match status" value="1"/>
</dbReference>
<proteinExistence type="predicted"/>
<dbReference type="InterPro" id="IPR039914">
    <property type="entry name" value="SRP9-like"/>
</dbReference>
<dbReference type="GO" id="GO:0005786">
    <property type="term" value="C:signal recognition particle, endoplasmic reticulum targeting"/>
    <property type="evidence" value="ECO:0007669"/>
    <property type="project" value="TreeGrafter"/>
</dbReference>
<keyword evidence="4" id="KW-1185">Reference proteome</keyword>
<dbReference type="GO" id="GO:0008312">
    <property type="term" value="F:7S RNA binding"/>
    <property type="evidence" value="ECO:0007669"/>
    <property type="project" value="InterPro"/>
</dbReference>
<evidence type="ECO:0000256" key="1">
    <source>
        <dbReference type="SAM" id="MobiDB-lite"/>
    </source>
</evidence>
<sequence length="138" mass="15176">MVYIQTFPDFQAQSIALYQRNPSKTRYLVKSRPNQQTLTLKVTDDTTTLKFRTKSTNVIARLEVFNKAMLLAMAGHPRPLEHASAPPASQSQASGSAAGAQHSNANNSNNQQQNKSANQNQQSSSSSSNKKKKKKGKK</sequence>
<reference evidence="3 4" key="1">
    <citation type="journal article" date="2018" name="Mol. Biol. Evol.">
        <title>Broad Genomic Sampling Reveals a Smut Pathogenic Ancestry of the Fungal Clade Ustilaginomycotina.</title>
        <authorList>
            <person name="Kijpornyongpan T."/>
            <person name="Mondo S.J."/>
            <person name="Barry K."/>
            <person name="Sandor L."/>
            <person name="Lee J."/>
            <person name="Lipzen A."/>
            <person name="Pangilinan J."/>
            <person name="LaButti K."/>
            <person name="Hainaut M."/>
            <person name="Henrissat B."/>
            <person name="Grigoriev I.V."/>
            <person name="Spatafora J.W."/>
            <person name="Aime M.C."/>
        </authorList>
    </citation>
    <scope>NUCLEOTIDE SEQUENCE [LARGE SCALE GENOMIC DNA]</scope>
    <source>
        <strain evidence="3 4">MCA 3645</strain>
    </source>
</reference>
<evidence type="ECO:0000259" key="2">
    <source>
        <dbReference type="Pfam" id="PF05486"/>
    </source>
</evidence>
<feature type="compositionally biased region" description="Basic residues" evidence="1">
    <location>
        <begin position="129"/>
        <end position="138"/>
    </location>
</feature>
<feature type="compositionally biased region" description="Low complexity" evidence="1">
    <location>
        <begin position="82"/>
        <end position="128"/>
    </location>
</feature>
<evidence type="ECO:0000313" key="3">
    <source>
        <dbReference type="EMBL" id="PWZ01510.1"/>
    </source>
</evidence>
<dbReference type="GO" id="GO:0006614">
    <property type="term" value="P:SRP-dependent cotranslational protein targeting to membrane"/>
    <property type="evidence" value="ECO:0007669"/>
    <property type="project" value="InterPro"/>
</dbReference>
<dbReference type="InParanoid" id="A0A317XUG9"/>
<protein>
    <submittedName>
        <fullName evidence="3">Signal recognition particle, SRP9/SRP14 subunit</fullName>
    </submittedName>
</protein>
<dbReference type="Proteomes" id="UP000246740">
    <property type="component" value="Unassembled WGS sequence"/>
</dbReference>
<dbReference type="SUPFAM" id="SSF54762">
    <property type="entry name" value="Signal recognition particle alu RNA binding heterodimer, SRP9/14"/>
    <property type="match status" value="1"/>
</dbReference>
<accession>A0A317XUG9</accession>
<dbReference type="OrthoDB" id="360923at2759"/>
<gene>
    <name evidence="3" type="ORF">BCV70DRAFT_75518</name>
</gene>
<evidence type="ECO:0000313" key="4">
    <source>
        <dbReference type="Proteomes" id="UP000246740"/>
    </source>
</evidence>
<dbReference type="AlphaFoldDB" id="A0A317XUG9"/>
<dbReference type="PANTHER" id="PTHR12834:SF12">
    <property type="entry name" value="SIGNAL RECOGNITION PARTICLE 9 KDA PROTEIN"/>
    <property type="match status" value="1"/>
</dbReference>
<dbReference type="PANTHER" id="PTHR12834">
    <property type="entry name" value="SIGNAL RECOGNITION PARTICLE 9 KDA PROTEIN"/>
    <property type="match status" value="1"/>
</dbReference>
<dbReference type="InterPro" id="IPR009018">
    <property type="entry name" value="Signal_recog_particle_SRP9/14"/>
</dbReference>
<dbReference type="InterPro" id="IPR039432">
    <property type="entry name" value="SRP9_dom"/>
</dbReference>
<feature type="region of interest" description="Disordered" evidence="1">
    <location>
        <begin position="77"/>
        <end position="138"/>
    </location>
</feature>
<organism evidence="3 4">
    <name type="scientific">Testicularia cyperi</name>
    <dbReference type="NCBI Taxonomy" id="1882483"/>
    <lineage>
        <taxon>Eukaryota</taxon>
        <taxon>Fungi</taxon>
        <taxon>Dikarya</taxon>
        <taxon>Basidiomycota</taxon>
        <taxon>Ustilaginomycotina</taxon>
        <taxon>Ustilaginomycetes</taxon>
        <taxon>Ustilaginales</taxon>
        <taxon>Anthracoideaceae</taxon>
        <taxon>Testicularia</taxon>
    </lineage>
</organism>
<dbReference type="STRING" id="1882483.A0A317XUG9"/>
<dbReference type="EMBL" id="KZ819190">
    <property type="protein sequence ID" value="PWZ01510.1"/>
    <property type="molecule type" value="Genomic_DNA"/>
</dbReference>
<name>A0A317XUG9_9BASI</name>